<feature type="compositionally biased region" description="Basic residues" evidence="1">
    <location>
        <begin position="347"/>
        <end position="356"/>
    </location>
</feature>
<comment type="caution">
    <text evidence="2">The sequence shown here is derived from an EMBL/GenBank/DDBJ whole genome shotgun (WGS) entry which is preliminary data.</text>
</comment>
<accession>A0A811Y8N8</accession>
<name>A0A811Y8N8_NYCPR</name>
<feature type="compositionally biased region" description="Low complexity" evidence="1">
    <location>
        <begin position="518"/>
        <end position="528"/>
    </location>
</feature>
<gene>
    <name evidence="2" type="ORF">NYPRO_LOCUS6745</name>
</gene>
<sequence length="540" mass="56698">MLLFPSLHAFPAARYARSLRASALLPPCPCAFLSLEDAHLQGLPRSLPPRPPCSPGCPAGGTAPTRAHSPPRLGFACPFPAPFGHESWLRPCALPQAHVTPPRTPPSTPGSQPPGTALCAPPHPCACIPASRPQPPRRGPSPPSQPPGKSCAVPPHPRAPHPEPPRIPSLPGSQPPGTALCALPRPASLPRAPEPPRRGPLPRGRSHLESRARSPRVYAPPSHPGPYPQPGVAAPWNRSVRSPRIPAPRPRATPPRSSPLPGVAATWKAACAPPPHPRAPRPRTTPDPRPAPQALHPERSGQAEPPGDRDQDPNHRHDSTDVGNREAPCSGPDDQRAGRPGQEIHGRTLHARKASRTRCLQGQGAFPESELREPRGAESGCCALALRPGAKGELGTPGRLPASRKPVAQAQGISTQSKQAAGAALRRPRPRSEAPLQLKQRAGKSGRWAPGSGPYPAGPGPRTPRLVTRAGLRPLGLDPPPAGRASRPGCCEPVGCPQQLRDLASGKRTPTSPPPRSHPSSPAACACPRPEPPARRGLQT</sequence>
<evidence type="ECO:0000256" key="1">
    <source>
        <dbReference type="SAM" id="MobiDB-lite"/>
    </source>
</evidence>
<dbReference type="AlphaFoldDB" id="A0A811Y8N8"/>
<dbReference type="EMBL" id="CAJHUB010000672">
    <property type="protein sequence ID" value="CAD7673950.1"/>
    <property type="molecule type" value="Genomic_DNA"/>
</dbReference>
<feature type="compositionally biased region" description="Low complexity" evidence="1">
    <location>
        <begin position="179"/>
        <end position="191"/>
    </location>
</feature>
<feature type="compositionally biased region" description="Pro residues" evidence="1">
    <location>
        <begin position="245"/>
        <end position="258"/>
    </location>
</feature>
<feature type="compositionally biased region" description="Basic and acidic residues" evidence="1">
    <location>
        <begin position="296"/>
        <end position="324"/>
    </location>
</feature>
<evidence type="ECO:0000313" key="2">
    <source>
        <dbReference type="EMBL" id="CAD7673950.1"/>
    </source>
</evidence>
<protein>
    <submittedName>
        <fullName evidence="2">(raccoon dog) hypothetical protein</fullName>
    </submittedName>
</protein>
<evidence type="ECO:0000313" key="3">
    <source>
        <dbReference type="Proteomes" id="UP000645828"/>
    </source>
</evidence>
<organism evidence="2 3">
    <name type="scientific">Nyctereutes procyonoides</name>
    <name type="common">Raccoon dog</name>
    <name type="synonym">Canis procyonoides</name>
    <dbReference type="NCBI Taxonomy" id="34880"/>
    <lineage>
        <taxon>Eukaryota</taxon>
        <taxon>Metazoa</taxon>
        <taxon>Chordata</taxon>
        <taxon>Craniata</taxon>
        <taxon>Vertebrata</taxon>
        <taxon>Euteleostomi</taxon>
        <taxon>Mammalia</taxon>
        <taxon>Eutheria</taxon>
        <taxon>Laurasiatheria</taxon>
        <taxon>Carnivora</taxon>
        <taxon>Caniformia</taxon>
        <taxon>Canidae</taxon>
        <taxon>Nyctereutes</taxon>
    </lineage>
</organism>
<feature type="region of interest" description="Disordered" evidence="1">
    <location>
        <begin position="130"/>
        <end position="540"/>
    </location>
</feature>
<feature type="compositionally biased region" description="Basic and acidic residues" evidence="1">
    <location>
        <begin position="333"/>
        <end position="346"/>
    </location>
</feature>
<proteinExistence type="predicted"/>
<keyword evidence="3" id="KW-1185">Reference proteome</keyword>
<dbReference type="Proteomes" id="UP000645828">
    <property type="component" value="Unassembled WGS sequence"/>
</dbReference>
<feature type="compositionally biased region" description="Pro residues" evidence="1">
    <location>
        <begin position="272"/>
        <end position="291"/>
    </location>
</feature>
<reference evidence="2" key="1">
    <citation type="submission" date="2020-12" db="EMBL/GenBank/DDBJ databases">
        <authorList>
            <consortium name="Molecular Ecology Group"/>
        </authorList>
    </citation>
    <scope>NUCLEOTIDE SEQUENCE</scope>
    <source>
        <strain evidence="2">TBG_1078</strain>
    </source>
</reference>
<feature type="compositionally biased region" description="Pro residues" evidence="1">
    <location>
        <begin position="132"/>
        <end position="146"/>
    </location>
</feature>